<evidence type="ECO:0000313" key="7">
    <source>
        <dbReference type="EMBL" id="GHF61715.1"/>
    </source>
</evidence>
<dbReference type="SUPFAM" id="SSF52540">
    <property type="entry name" value="P-loop containing nucleoside triphosphate hydrolases"/>
    <property type="match status" value="1"/>
</dbReference>
<evidence type="ECO:0000256" key="1">
    <source>
        <dbReference type="ARBA" id="ARBA00022448"/>
    </source>
</evidence>
<dbReference type="AlphaFoldDB" id="A0A7W8KJ24"/>
<evidence type="ECO:0000256" key="5">
    <source>
        <dbReference type="ARBA" id="ARBA00023136"/>
    </source>
</evidence>
<dbReference type="CDD" id="cd03259">
    <property type="entry name" value="ABC_Carb_Solutes_like"/>
    <property type="match status" value="1"/>
</dbReference>
<keyword evidence="2" id="KW-1003">Cell membrane</keyword>
<keyword evidence="4 7" id="KW-0067">ATP-binding</keyword>
<dbReference type="InterPro" id="IPR047641">
    <property type="entry name" value="ABC_transpr_MalK/UgpC-like"/>
</dbReference>
<dbReference type="InterPro" id="IPR008995">
    <property type="entry name" value="Mo/tungstate-bd_C_term_dom"/>
</dbReference>
<protein>
    <submittedName>
        <fullName evidence="8">ABC-type Fe3+/spermidine/putrescine transport system ATPase subunit</fullName>
    </submittedName>
    <submittedName>
        <fullName evidence="7">Sugar ABC transporter ATP-binding protein</fullName>
    </submittedName>
</protein>
<evidence type="ECO:0000256" key="3">
    <source>
        <dbReference type="ARBA" id="ARBA00022741"/>
    </source>
</evidence>
<dbReference type="FunFam" id="3.40.50.300:FF:000425">
    <property type="entry name" value="Probable ABC transporter, ATP-binding subunit"/>
    <property type="match status" value="1"/>
</dbReference>
<dbReference type="InterPro" id="IPR015853">
    <property type="entry name" value="ABC_transpr_FbpC"/>
</dbReference>
<dbReference type="GO" id="GO:0055052">
    <property type="term" value="C:ATP-binding cassette (ABC) transporter complex, substrate-binding subunit-containing"/>
    <property type="evidence" value="ECO:0007669"/>
    <property type="project" value="TreeGrafter"/>
</dbReference>
<dbReference type="Gene3D" id="3.40.50.300">
    <property type="entry name" value="P-loop containing nucleotide triphosphate hydrolases"/>
    <property type="match status" value="1"/>
</dbReference>
<reference evidence="7" key="4">
    <citation type="submission" date="2024-05" db="EMBL/GenBank/DDBJ databases">
        <authorList>
            <person name="Sun Q."/>
            <person name="Zhou Y."/>
        </authorList>
    </citation>
    <scope>NUCLEOTIDE SEQUENCE</scope>
    <source>
        <strain evidence="7">CGMCC 1.18437</strain>
    </source>
</reference>
<dbReference type="Proteomes" id="UP000619376">
    <property type="component" value="Unassembled WGS sequence"/>
</dbReference>
<dbReference type="PANTHER" id="PTHR43875">
    <property type="entry name" value="MALTODEXTRIN IMPORT ATP-BINDING PROTEIN MSMX"/>
    <property type="match status" value="1"/>
</dbReference>
<dbReference type="Pfam" id="PF08402">
    <property type="entry name" value="TOBE_2"/>
    <property type="match status" value="1"/>
</dbReference>
<gene>
    <name evidence="7" type="ORF">GCM10017781_42350</name>
    <name evidence="8" type="ORF">HNQ07_004195</name>
</gene>
<dbReference type="InterPro" id="IPR013611">
    <property type="entry name" value="Transp-assoc_OB_typ2"/>
</dbReference>
<feature type="domain" description="ABC transporter" evidence="6">
    <location>
        <begin position="4"/>
        <end position="238"/>
    </location>
</feature>
<dbReference type="PROSITE" id="PS50893">
    <property type="entry name" value="ABC_TRANSPORTER_2"/>
    <property type="match status" value="1"/>
</dbReference>
<dbReference type="SUPFAM" id="SSF50331">
    <property type="entry name" value="MOP-like"/>
    <property type="match status" value="1"/>
</dbReference>
<evidence type="ECO:0000313" key="9">
    <source>
        <dbReference type="Proteomes" id="UP000539473"/>
    </source>
</evidence>
<dbReference type="Pfam" id="PF00005">
    <property type="entry name" value="ABC_tran"/>
    <property type="match status" value="1"/>
</dbReference>
<dbReference type="RefSeq" id="WP_184115348.1">
    <property type="nucleotide sequence ID" value="NZ_BNAJ01000015.1"/>
</dbReference>
<organism evidence="8 9">
    <name type="scientific">Deinococcus metalli</name>
    <dbReference type="NCBI Taxonomy" id="1141878"/>
    <lineage>
        <taxon>Bacteria</taxon>
        <taxon>Thermotogati</taxon>
        <taxon>Deinococcota</taxon>
        <taxon>Deinococci</taxon>
        <taxon>Deinococcales</taxon>
        <taxon>Deinococcaceae</taxon>
        <taxon>Deinococcus</taxon>
    </lineage>
</organism>
<dbReference type="GO" id="GO:0016887">
    <property type="term" value="F:ATP hydrolysis activity"/>
    <property type="evidence" value="ECO:0007669"/>
    <property type="project" value="InterPro"/>
</dbReference>
<evidence type="ECO:0000313" key="8">
    <source>
        <dbReference type="EMBL" id="MBB5378688.1"/>
    </source>
</evidence>
<accession>A0A7W8KJ24</accession>
<reference evidence="7" key="1">
    <citation type="journal article" date="2014" name="Int. J. Syst. Evol. Microbiol.">
        <title>Complete genome of a new Firmicutes species belonging to the dominant human colonic microbiota ('Ruminococcus bicirculans') reveals two chromosomes and a selective capacity to utilize plant glucans.</title>
        <authorList>
            <consortium name="NISC Comparative Sequencing Program"/>
            <person name="Wegmann U."/>
            <person name="Louis P."/>
            <person name="Goesmann A."/>
            <person name="Henrissat B."/>
            <person name="Duncan S.H."/>
            <person name="Flint H.J."/>
        </authorList>
    </citation>
    <scope>NUCLEOTIDE SEQUENCE</scope>
    <source>
        <strain evidence="7">CGMCC 1.18437</strain>
    </source>
</reference>
<keyword evidence="1" id="KW-0813">Transport</keyword>
<reference evidence="8 9" key="3">
    <citation type="submission" date="2020-08" db="EMBL/GenBank/DDBJ databases">
        <title>Genomic Encyclopedia of Type Strains, Phase IV (KMG-IV): sequencing the most valuable type-strain genomes for metagenomic binning, comparative biology and taxonomic classification.</title>
        <authorList>
            <person name="Goeker M."/>
        </authorList>
    </citation>
    <scope>NUCLEOTIDE SEQUENCE [LARGE SCALE GENOMIC DNA]</scope>
    <source>
        <strain evidence="8 9">DSM 27521</strain>
    </source>
</reference>
<dbReference type="InterPro" id="IPR003439">
    <property type="entry name" value="ABC_transporter-like_ATP-bd"/>
</dbReference>
<sequence length="363" mass="39164">MSGLIIEVASRRFGSVQALDTVSLYVQAGEFVVLLGPSGSGKTTLLRALAGLETLDAGRITLGGRVVEDASRGLRVPPEERRLGMVFQEYALWPHLSALENVALPLREARHRDWRERARRTLERVGLDAHAARFPFELSGGQQQRVALARALAGEPEVLLFDEPLSNLDAQLRDELRLEIAQLTREGGVTAVYITHDQAEAFFLADRLGVMRAGQLVQFAPPEEVYAAPATLFVAGFTGAAGQVSGVVDGGAVRCGTVSVTLPAPARLQGPVRLALRPDALILHDTPQPNAFTARPVHCAYVGGFFQVWLTLDSGERVLAHCPHRVPDGTVVWITLDPQRTLVYADAALPAEQTVGQSVPAAR</sequence>
<keyword evidence="5" id="KW-0472">Membrane</keyword>
<dbReference type="GO" id="GO:0015697">
    <property type="term" value="P:quaternary ammonium group transport"/>
    <property type="evidence" value="ECO:0007669"/>
    <property type="project" value="UniProtKB-ARBA"/>
</dbReference>
<dbReference type="InterPro" id="IPR027417">
    <property type="entry name" value="P-loop_NTPase"/>
</dbReference>
<dbReference type="PANTHER" id="PTHR43875:SF4">
    <property type="entry name" value="GLUCOSE IMPORT ATP-BINDING PROTEIN GLCV"/>
    <property type="match status" value="1"/>
</dbReference>
<evidence type="ECO:0000259" key="6">
    <source>
        <dbReference type="PROSITE" id="PS50893"/>
    </source>
</evidence>
<dbReference type="SMART" id="SM00382">
    <property type="entry name" value="AAA"/>
    <property type="match status" value="1"/>
</dbReference>
<dbReference type="GO" id="GO:0005524">
    <property type="term" value="F:ATP binding"/>
    <property type="evidence" value="ECO:0007669"/>
    <property type="project" value="UniProtKB-KW"/>
</dbReference>
<dbReference type="Proteomes" id="UP000539473">
    <property type="component" value="Unassembled WGS sequence"/>
</dbReference>
<evidence type="ECO:0000256" key="2">
    <source>
        <dbReference type="ARBA" id="ARBA00022475"/>
    </source>
</evidence>
<dbReference type="InterPro" id="IPR017871">
    <property type="entry name" value="ABC_transporter-like_CS"/>
</dbReference>
<proteinExistence type="predicted"/>
<dbReference type="PROSITE" id="PS00211">
    <property type="entry name" value="ABC_TRANSPORTER_1"/>
    <property type="match status" value="1"/>
</dbReference>
<dbReference type="EMBL" id="BNAJ01000015">
    <property type="protein sequence ID" value="GHF61715.1"/>
    <property type="molecule type" value="Genomic_DNA"/>
</dbReference>
<keyword evidence="3" id="KW-0547">Nucleotide-binding</keyword>
<evidence type="ECO:0000256" key="4">
    <source>
        <dbReference type="ARBA" id="ARBA00022840"/>
    </source>
</evidence>
<reference evidence="10" key="2">
    <citation type="journal article" date="2019" name="Int. J. Syst. Evol. Microbiol.">
        <title>The Global Catalogue of Microorganisms (GCM) 10K type strain sequencing project: providing services to taxonomists for standard genome sequencing and annotation.</title>
        <authorList>
            <consortium name="The Broad Institute Genomics Platform"/>
            <consortium name="The Broad Institute Genome Sequencing Center for Infectious Disease"/>
            <person name="Wu L."/>
            <person name="Ma J."/>
        </authorList>
    </citation>
    <scope>NUCLEOTIDE SEQUENCE [LARGE SCALE GENOMIC DNA]</scope>
    <source>
        <strain evidence="10">CGMCC 1.18437</strain>
    </source>
</reference>
<dbReference type="EMBL" id="JACHFK010000014">
    <property type="protein sequence ID" value="MBB5378688.1"/>
    <property type="molecule type" value="Genomic_DNA"/>
</dbReference>
<keyword evidence="10" id="KW-1185">Reference proteome</keyword>
<dbReference type="InterPro" id="IPR003593">
    <property type="entry name" value="AAA+_ATPase"/>
</dbReference>
<dbReference type="GO" id="GO:0015408">
    <property type="term" value="F:ABC-type ferric iron transporter activity"/>
    <property type="evidence" value="ECO:0007669"/>
    <property type="project" value="InterPro"/>
</dbReference>
<comment type="caution">
    <text evidence="8">The sequence shown here is derived from an EMBL/GenBank/DDBJ whole genome shotgun (WGS) entry which is preliminary data.</text>
</comment>
<evidence type="ECO:0000313" key="10">
    <source>
        <dbReference type="Proteomes" id="UP000619376"/>
    </source>
</evidence>
<name>A0A7W8KJ24_9DEIO</name>